<organism evidence="12 13">
    <name type="scientific">Cryptosporidium muris (strain RN66)</name>
    <dbReference type="NCBI Taxonomy" id="441375"/>
    <lineage>
        <taxon>Eukaryota</taxon>
        <taxon>Sar</taxon>
        <taxon>Alveolata</taxon>
        <taxon>Apicomplexa</taxon>
        <taxon>Conoidasida</taxon>
        <taxon>Coccidia</taxon>
        <taxon>Eucoccidiorida</taxon>
        <taxon>Eimeriorina</taxon>
        <taxon>Cryptosporidiidae</taxon>
        <taxon>Cryptosporidium</taxon>
    </lineage>
</organism>
<dbReference type="PANTHER" id="PTHR22936">
    <property type="entry name" value="RHOMBOID-RELATED"/>
    <property type="match status" value="1"/>
</dbReference>
<sequence length="273" mass="30497">MSNIHRLSDYQNRGDIINSSQGQSGLTLRFIDLFFPGITWKHTIVWISIIQTIIYIATCIVGSWALSPSVPTLIKFQASVPKLIKQGQIWRLLISLFLHASIWHIIFNIFFQLKLAISCEDKYGRILCPSIYFITGIIGNLFSAAIRNSCIVAVGASTSGFGLIGTQLAELILFWHIIQNKERVILNILLFGILMVLITWGNPTSAVDHWGHTGGFLTGLAMGVFVNYNSESKPKWYRIAFAIAVSLIIGLLVGPIVRIWAFKMASCYFVFAV</sequence>
<feature type="transmembrane region" description="Helical" evidence="10">
    <location>
        <begin position="184"/>
        <end position="203"/>
    </location>
</feature>
<evidence type="ECO:0000256" key="10">
    <source>
        <dbReference type="RuleBase" id="RU362115"/>
    </source>
</evidence>
<dbReference type="GeneID" id="6994357"/>
<keyword evidence="5 10" id="KW-0812">Transmembrane</keyword>
<evidence type="ECO:0000256" key="5">
    <source>
        <dbReference type="ARBA" id="ARBA00022692"/>
    </source>
</evidence>
<reference evidence="12" key="1">
    <citation type="submission" date="2008-06" db="EMBL/GenBank/DDBJ databases">
        <authorList>
            <person name="Lorenzi H."/>
            <person name="Inman J."/>
            <person name="Miller J."/>
            <person name="Schobel S."/>
            <person name="Amedeo P."/>
            <person name="Caler E.V."/>
            <person name="da Silva J."/>
        </authorList>
    </citation>
    <scope>NUCLEOTIDE SEQUENCE [LARGE SCALE GENOMIC DNA]</scope>
    <source>
        <strain evidence="12">RN66</strain>
    </source>
</reference>
<accession>B6AAF3</accession>
<evidence type="ECO:0000313" key="12">
    <source>
        <dbReference type="EMBL" id="EEA05194.1"/>
    </source>
</evidence>
<dbReference type="AlphaFoldDB" id="B6AAF3"/>
<dbReference type="eggNOG" id="KOG2289">
    <property type="taxonomic scope" value="Eukaryota"/>
</dbReference>
<dbReference type="GO" id="GO:0016020">
    <property type="term" value="C:membrane"/>
    <property type="evidence" value="ECO:0007669"/>
    <property type="project" value="UniProtKB-SubCell"/>
</dbReference>
<keyword evidence="4 10" id="KW-0645">Protease</keyword>
<keyword evidence="7 10" id="KW-0720">Serine protease</keyword>
<dbReference type="InterPro" id="IPR035952">
    <property type="entry name" value="Rhomboid-like_sf"/>
</dbReference>
<comment type="function">
    <text evidence="10">Serine protease involved in intramembrane proteolysis.</text>
</comment>
<evidence type="ECO:0000256" key="2">
    <source>
        <dbReference type="ARBA" id="ARBA00004141"/>
    </source>
</evidence>
<dbReference type="OMA" id="GIQICEM"/>
<evidence type="ECO:0000256" key="9">
    <source>
        <dbReference type="ARBA" id="ARBA00023136"/>
    </source>
</evidence>
<feature type="transmembrane region" description="Helical" evidence="10">
    <location>
        <begin position="152"/>
        <end position="177"/>
    </location>
</feature>
<feature type="domain" description="Peptidase S54 rhomboid" evidence="11">
    <location>
        <begin position="87"/>
        <end position="226"/>
    </location>
</feature>
<dbReference type="RefSeq" id="XP_002139543.1">
    <property type="nucleotide sequence ID" value="XM_002139507.1"/>
</dbReference>
<comment type="subcellular location">
    <subcellularLocation>
        <location evidence="2 10">Membrane</location>
        <topology evidence="2 10">Multi-pass membrane protein</topology>
    </subcellularLocation>
</comment>
<dbReference type="EMBL" id="DS989726">
    <property type="protein sequence ID" value="EEA05194.1"/>
    <property type="molecule type" value="Genomic_DNA"/>
</dbReference>
<evidence type="ECO:0000256" key="8">
    <source>
        <dbReference type="ARBA" id="ARBA00022989"/>
    </source>
</evidence>
<keyword evidence="9 10" id="KW-0472">Membrane</keyword>
<protein>
    <recommendedName>
        <fullName evidence="10">Rhomboid-like protease</fullName>
        <ecNumber evidence="10">3.4.21.105</ecNumber>
    </recommendedName>
</protein>
<evidence type="ECO:0000256" key="7">
    <source>
        <dbReference type="ARBA" id="ARBA00022825"/>
    </source>
</evidence>
<feature type="transmembrane region" description="Helical" evidence="10">
    <location>
        <begin position="123"/>
        <end position="146"/>
    </location>
</feature>
<dbReference type="InterPro" id="IPR002610">
    <property type="entry name" value="Peptidase_S54_rhomboid-like"/>
</dbReference>
<comment type="similarity">
    <text evidence="3 10">Belongs to the peptidase S54 family.</text>
</comment>
<dbReference type="EC" id="3.4.21.105" evidence="10"/>
<name>B6AAF3_CRYMR</name>
<dbReference type="InterPro" id="IPR022764">
    <property type="entry name" value="Peptidase_S54_rhomboid_dom"/>
</dbReference>
<evidence type="ECO:0000259" key="11">
    <source>
        <dbReference type="Pfam" id="PF01694"/>
    </source>
</evidence>
<dbReference type="MEROPS" id="S54.021"/>
<dbReference type="Pfam" id="PF01694">
    <property type="entry name" value="Rhomboid"/>
    <property type="match status" value="1"/>
</dbReference>
<dbReference type="Gene3D" id="1.20.1540.10">
    <property type="entry name" value="Rhomboid-like"/>
    <property type="match status" value="1"/>
</dbReference>
<dbReference type="SUPFAM" id="SSF144091">
    <property type="entry name" value="Rhomboid-like"/>
    <property type="match status" value="1"/>
</dbReference>
<gene>
    <name evidence="12" type="ORF">CMU_042680</name>
</gene>
<comment type="catalytic activity">
    <reaction evidence="1 10">
        <text>Cleaves type-1 transmembrane domains using a catalytic dyad composed of serine and histidine that are contributed by different transmembrane domains.</text>
        <dbReference type="EC" id="3.4.21.105"/>
    </reaction>
</comment>
<evidence type="ECO:0000313" key="13">
    <source>
        <dbReference type="Proteomes" id="UP000001460"/>
    </source>
</evidence>
<dbReference type="GO" id="GO:0004252">
    <property type="term" value="F:serine-type endopeptidase activity"/>
    <property type="evidence" value="ECO:0007669"/>
    <property type="project" value="InterPro"/>
</dbReference>
<evidence type="ECO:0000256" key="3">
    <source>
        <dbReference type="ARBA" id="ARBA00009045"/>
    </source>
</evidence>
<feature type="transmembrane region" description="Helical" evidence="10">
    <location>
        <begin position="240"/>
        <end position="261"/>
    </location>
</feature>
<proteinExistence type="inferred from homology"/>
<dbReference type="VEuPathDB" id="CryptoDB:CMU_042680"/>
<dbReference type="OrthoDB" id="418595at2759"/>
<keyword evidence="13" id="KW-1185">Reference proteome</keyword>
<feature type="transmembrane region" description="Helical" evidence="10">
    <location>
        <begin position="209"/>
        <end position="228"/>
    </location>
</feature>
<evidence type="ECO:0000256" key="1">
    <source>
        <dbReference type="ARBA" id="ARBA00000156"/>
    </source>
</evidence>
<feature type="transmembrane region" description="Helical" evidence="10">
    <location>
        <begin position="44"/>
        <end position="66"/>
    </location>
</feature>
<evidence type="ECO:0000256" key="4">
    <source>
        <dbReference type="ARBA" id="ARBA00022670"/>
    </source>
</evidence>
<keyword evidence="6 10" id="KW-0378">Hydrolase</keyword>
<dbReference type="STRING" id="441375.B6AAF3"/>
<dbReference type="GO" id="GO:0006508">
    <property type="term" value="P:proteolysis"/>
    <property type="evidence" value="ECO:0007669"/>
    <property type="project" value="UniProtKB-KW"/>
</dbReference>
<evidence type="ECO:0000256" key="6">
    <source>
        <dbReference type="ARBA" id="ARBA00022801"/>
    </source>
</evidence>
<dbReference type="PANTHER" id="PTHR22936:SF69">
    <property type="entry name" value="RHOMBOID-LIKE PROTEIN"/>
    <property type="match status" value="1"/>
</dbReference>
<dbReference type="Proteomes" id="UP000001460">
    <property type="component" value="Unassembled WGS sequence"/>
</dbReference>
<feature type="transmembrane region" description="Helical" evidence="10">
    <location>
        <begin position="89"/>
        <end position="111"/>
    </location>
</feature>
<keyword evidence="8 10" id="KW-1133">Transmembrane helix</keyword>